<dbReference type="SUPFAM" id="SSF55486">
    <property type="entry name" value="Metalloproteases ('zincins'), catalytic domain"/>
    <property type="match status" value="1"/>
</dbReference>
<keyword evidence="2" id="KW-1185">Reference proteome</keyword>
<reference evidence="1 2" key="1">
    <citation type="submission" date="2019-08" db="EMBL/GenBank/DDBJ databases">
        <title>Deep-cultivation of Planctomycetes and their phenomic and genomic characterization uncovers novel biology.</title>
        <authorList>
            <person name="Wiegand S."/>
            <person name="Jogler M."/>
            <person name="Boedeker C."/>
            <person name="Pinto D."/>
            <person name="Vollmers J."/>
            <person name="Rivas-Marin E."/>
            <person name="Kohn T."/>
            <person name="Peeters S.H."/>
            <person name="Heuer A."/>
            <person name="Rast P."/>
            <person name="Oberbeckmann S."/>
            <person name="Bunk B."/>
            <person name="Jeske O."/>
            <person name="Meyerdierks A."/>
            <person name="Storesund J.E."/>
            <person name="Kallscheuer N."/>
            <person name="Luecker S."/>
            <person name="Lage O.M."/>
            <person name="Pohl T."/>
            <person name="Merkel B.J."/>
            <person name="Hornburger P."/>
            <person name="Mueller R.-W."/>
            <person name="Bruemmer F."/>
            <person name="Labrenz M."/>
            <person name="Spormann A.M."/>
            <person name="Op den Camp H."/>
            <person name="Overmann J."/>
            <person name="Amann R."/>
            <person name="Jetten M.S.M."/>
            <person name="Mascher T."/>
            <person name="Medema M.H."/>
            <person name="Devos D.P."/>
            <person name="Kaster A.-K."/>
            <person name="Ovreas L."/>
            <person name="Rohde M."/>
            <person name="Galperin M.Y."/>
            <person name="Jogler C."/>
        </authorList>
    </citation>
    <scope>NUCLEOTIDE SEQUENCE [LARGE SCALE GENOMIC DNA]</scope>
    <source>
        <strain evidence="1 2">DSM 8797</strain>
    </source>
</reference>
<evidence type="ECO:0008006" key="3">
    <source>
        <dbReference type="Google" id="ProtNLM"/>
    </source>
</evidence>
<evidence type="ECO:0000313" key="2">
    <source>
        <dbReference type="Proteomes" id="UP000322887"/>
    </source>
</evidence>
<dbReference type="GeneID" id="98647171"/>
<dbReference type="PROSITE" id="PS51470">
    <property type="entry name" value="FG_GAP"/>
    <property type="match status" value="1"/>
</dbReference>
<proteinExistence type="predicted"/>
<dbReference type="Proteomes" id="UP000322887">
    <property type="component" value="Chromosome"/>
</dbReference>
<dbReference type="RefSeq" id="WP_002646156.1">
    <property type="nucleotide sequence ID" value="NZ_CP042910.1"/>
</dbReference>
<name>A0ABX5YMF2_9PLAN</name>
<dbReference type="EMBL" id="CP042910">
    <property type="protein sequence ID" value="QEG16747.1"/>
    <property type="molecule type" value="Genomic_DNA"/>
</dbReference>
<dbReference type="InterPro" id="IPR018247">
    <property type="entry name" value="EF_Hand_1_Ca_BS"/>
</dbReference>
<gene>
    <name evidence="1" type="ORF">GmarT_26140</name>
</gene>
<dbReference type="InterPro" id="IPR036439">
    <property type="entry name" value="Dockerin_dom_sf"/>
</dbReference>
<dbReference type="Gene3D" id="1.10.1330.10">
    <property type="entry name" value="Dockerin domain"/>
    <property type="match status" value="1"/>
</dbReference>
<accession>A0ABX5YMF2</accession>
<evidence type="ECO:0000313" key="1">
    <source>
        <dbReference type="EMBL" id="QEG16747.1"/>
    </source>
</evidence>
<dbReference type="PROSITE" id="PS00018">
    <property type="entry name" value="EF_HAND_1"/>
    <property type="match status" value="2"/>
</dbReference>
<dbReference type="InterPro" id="IPR043710">
    <property type="entry name" value="DUF5650"/>
</dbReference>
<sequence>MRHSQTRFEKLIHLTRSIFQSLFAWPQRRTAFRAKKTWIQPTSCQIEFLEERTMLTAAFSELANPNPGEFTEFGASVVTLSTGNIVVTDPRYNNWSGAVYLFNGETGGLISTLIGDSYEQIGSGGVTALPNGNFLVSSPRWSNGNLGWEVGAVTFGNGVTGVTGVISADNSLVGTSPSDGSGGGRILVLQNGNYVVSNPFWDNGPMTDVGAVTFGDATTGVTGVISEANSLIGASAQDKIGFHYGNDTGIKVLANGNYLVGSPFWDNGSIEDTGALTWGNGTTGTTGVVSMSNSLIGSSEDDLVGDFMNGNVNITLLANGNYVLSSPGWDNGSVTDAGAVTFGNGTTGVSGVISSANSLVGTTAGDRLGYFHPTTSSVTELTNGNYVLASPLWDNDNIIDAGAVTFGSGTTGVSGEISATNSLVGITKNDKLGFGGSSLYGVSPLANGNYVVSSPYWDNGSVSDAGAATFGDGTTGVSGVITADNSLVGLTKDDLVGYAGVTALTNGNYVVSSPAWSNSSELAVGAVTFGNGTTGINGAISSANSLVGSSNADNVGNGGVTALPNGNYVAISSNWSFKKGAATFGNGTTGITGVLSADNSLVGTKNYSYVGLDGVTVLANSNYVVVSSQWGNESYYDVGAVTWGSGTAGISGAVSAANSLVGAKRDDNVGSNGVTALTNGNYVVSSPGWDNDTITNAGAVTFGEGTTGSSGLVATTNSLVGSAVNDRVGEFTYGISAVTALSNGNYVVANPNWDYGSITDAGAVTFGNGITGISGEITSANSLVGTHSDDQVGKYRTGVSGVFALPNGNYLVRSSYWDNGSLNEGDGVTFGDGTTGVSGFLNSSNSVASIKGGSFFIKLILDNVNQAFLVAYEEENTIWVGSQIDGFAGTTFDLIEDVVISENAPEQSIDLTGLEPVIDGPVVWSASSDNPDVLPASGLTVLDDGGRPKLRITPLAGRTGTARITVQVEDGGLDSDLATPEDNGLFQRSFNLTINAIEESLDEHLALRIVSSPTAVDVHGEAAALPEDQAWFSEWSNYWVEIWVKTEDLSSEGVALVAVELGYQTDATSATEIQFGPAFTQNQSGTIDDISGKVEQLAASTETVELGIEKQLLFARIKFAALDQDEVALGQGGVGFGSETLSFEITSSLIGRGNGQVVEPLNIENSGVEIYANPFDLNDDDRINYRDLILLVGLYNVIPSESDSEYAWFADFDQSDRIDYRDLIALVSNYGKSKLKKSVINYPSNYPDAWDQQLQVSLTPQIGTNAPPLTQSQAETALQTAKEEVSWELPEEDQHKLTGVNIEVVDLPGKTLGRVNAGTIYIDVNAAGFGWFVDETPRAHSEFQYESELTLIALPDSDAEGLIDLWTVICHELGHLLGYEHASEGLMEAALDPDERNLPDWHDEADDFFVSLKDDSELLVF</sequence>
<dbReference type="Pfam" id="PF18888">
    <property type="entry name" value="DUF5650"/>
    <property type="match status" value="12"/>
</dbReference>
<dbReference type="InterPro" id="IPR013519">
    <property type="entry name" value="Int_alpha_beta-p"/>
</dbReference>
<protein>
    <recommendedName>
        <fullName evidence="3">Dockerin domain-containing protein</fullName>
    </recommendedName>
</protein>
<organism evidence="1 2">
    <name type="scientific">Gimesia maris</name>
    <dbReference type="NCBI Taxonomy" id="122"/>
    <lineage>
        <taxon>Bacteria</taxon>
        <taxon>Pseudomonadati</taxon>
        <taxon>Planctomycetota</taxon>
        <taxon>Planctomycetia</taxon>
        <taxon>Planctomycetales</taxon>
        <taxon>Planctomycetaceae</taxon>
        <taxon>Gimesia</taxon>
    </lineage>
</organism>